<feature type="region of interest" description="Disordered" evidence="1">
    <location>
        <begin position="30"/>
        <end position="50"/>
    </location>
</feature>
<keyword evidence="2" id="KW-1185">Reference proteome</keyword>
<accession>A0A183BIP7</accession>
<proteinExistence type="predicted"/>
<evidence type="ECO:0000313" key="3">
    <source>
        <dbReference type="WBParaSite" id="GPLIN_000047600"/>
    </source>
</evidence>
<sequence length="66" mass="7464">MEMIERNRLVGMKLYAFVLIVLAILALSEGSGKEEKKKKPGSASTHQTEIDLAKTEQKWLPKSFPF</sequence>
<name>A0A183BIP7_GLOPA</name>
<dbReference type="AlphaFoldDB" id="A0A183BIP7"/>
<protein>
    <submittedName>
        <fullName evidence="3">Uncharacterized protein</fullName>
    </submittedName>
</protein>
<dbReference type="WBParaSite" id="GPLIN_000047600">
    <property type="protein sequence ID" value="GPLIN_000047600"/>
    <property type="gene ID" value="GPLIN_000047600"/>
</dbReference>
<reference evidence="2" key="1">
    <citation type="submission" date="2013-12" db="EMBL/GenBank/DDBJ databases">
        <authorList>
            <person name="Aslett M."/>
        </authorList>
    </citation>
    <scope>NUCLEOTIDE SEQUENCE [LARGE SCALE GENOMIC DNA]</scope>
    <source>
        <strain evidence="2">Lindley</strain>
    </source>
</reference>
<organism evidence="2 3">
    <name type="scientific">Globodera pallida</name>
    <name type="common">Potato cyst nematode worm</name>
    <name type="synonym">Heterodera pallida</name>
    <dbReference type="NCBI Taxonomy" id="36090"/>
    <lineage>
        <taxon>Eukaryota</taxon>
        <taxon>Metazoa</taxon>
        <taxon>Ecdysozoa</taxon>
        <taxon>Nematoda</taxon>
        <taxon>Chromadorea</taxon>
        <taxon>Rhabditida</taxon>
        <taxon>Tylenchina</taxon>
        <taxon>Tylenchomorpha</taxon>
        <taxon>Tylenchoidea</taxon>
        <taxon>Heteroderidae</taxon>
        <taxon>Heteroderinae</taxon>
        <taxon>Globodera</taxon>
    </lineage>
</organism>
<evidence type="ECO:0000313" key="2">
    <source>
        <dbReference type="Proteomes" id="UP000050741"/>
    </source>
</evidence>
<reference evidence="3" key="3">
    <citation type="submission" date="2016-06" db="UniProtKB">
        <authorList>
            <consortium name="WormBaseParasite"/>
        </authorList>
    </citation>
    <scope>IDENTIFICATION</scope>
</reference>
<evidence type="ECO:0000256" key="1">
    <source>
        <dbReference type="SAM" id="MobiDB-lite"/>
    </source>
</evidence>
<dbReference type="Proteomes" id="UP000050741">
    <property type="component" value="Unassembled WGS sequence"/>
</dbReference>
<reference evidence="2" key="2">
    <citation type="submission" date="2014-05" db="EMBL/GenBank/DDBJ databases">
        <title>The genome and life-stage specific transcriptomes of Globodera pallida elucidate key aspects of plant parasitism by a cyst nematode.</title>
        <authorList>
            <person name="Cotton J.A."/>
            <person name="Lilley C.J."/>
            <person name="Jones L.M."/>
            <person name="Kikuchi T."/>
            <person name="Reid A.J."/>
            <person name="Thorpe P."/>
            <person name="Tsai I.J."/>
            <person name="Beasley H."/>
            <person name="Blok V."/>
            <person name="Cock P.J.A."/>
            <person name="Van den Akker S.E."/>
            <person name="Holroyd N."/>
            <person name="Hunt M."/>
            <person name="Mantelin S."/>
            <person name="Naghra H."/>
            <person name="Pain A."/>
            <person name="Palomares-Rius J.E."/>
            <person name="Zarowiecki M."/>
            <person name="Berriman M."/>
            <person name="Jones J.T."/>
            <person name="Urwin P.E."/>
        </authorList>
    </citation>
    <scope>NUCLEOTIDE SEQUENCE [LARGE SCALE GENOMIC DNA]</scope>
    <source>
        <strain evidence="2">Lindley</strain>
    </source>
</reference>